<dbReference type="AlphaFoldDB" id="A0A8X6IAX8"/>
<evidence type="ECO:0000313" key="1">
    <source>
        <dbReference type="EMBL" id="GFS37644.1"/>
    </source>
</evidence>
<organism evidence="1 2">
    <name type="scientific">Nephila pilipes</name>
    <name type="common">Giant wood spider</name>
    <name type="synonym">Nephila maculata</name>
    <dbReference type="NCBI Taxonomy" id="299642"/>
    <lineage>
        <taxon>Eukaryota</taxon>
        <taxon>Metazoa</taxon>
        <taxon>Ecdysozoa</taxon>
        <taxon>Arthropoda</taxon>
        <taxon>Chelicerata</taxon>
        <taxon>Arachnida</taxon>
        <taxon>Araneae</taxon>
        <taxon>Araneomorphae</taxon>
        <taxon>Entelegynae</taxon>
        <taxon>Araneoidea</taxon>
        <taxon>Nephilidae</taxon>
        <taxon>Nephila</taxon>
    </lineage>
</organism>
<evidence type="ECO:0000313" key="2">
    <source>
        <dbReference type="Proteomes" id="UP000887013"/>
    </source>
</evidence>
<gene>
    <name evidence="1" type="ORF">NPIL_589831</name>
</gene>
<sequence>MVNQPIQHQFSEARRVSGRKGNLRFSNLLDNILGSSSTVWDESNSRCYAVLGFIVENLLEQILNQLFFTFLNESGQLEAEKYAGRINLELVLKRKGINIFSYGC</sequence>
<reference evidence="1" key="1">
    <citation type="submission" date="2020-08" db="EMBL/GenBank/DDBJ databases">
        <title>Multicomponent nature underlies the extraordinary mechanical properties of spider dragline silk.</title>
        <authorList>
            <person name="Kono N."/>
            <person name="Nakamura H."/>
            <person name="Mori M."/>
            <person name="Yoshida Y."/>
            <person name="Ohtoshi R."/>
            <person name="Malay A.D."/>
            <person name="Moran D.A.P."/>
            <person name="Tomita M."/>
            <person name="Numata K."/>
            <person name="Arakawa K."/>
        </authorList>
    </citation>
    <scope>NUCLEOTIDE SEQUENCE</scope>
</reference>
<accession>A0A8X6IAX8</accession>
<dbReference type="Proteomes" id="UP000887013">
    <property type="component" value="Unassembled WGS sequence"/>
</dbReference>
<name>A0A8X6IAX8_NEPPI</name>
<comment type="caution">
    <text evidence="1">The sequence shown here is derived from an EMBL/GenBank/DDBJ whole genome shotgun (WGS) entry which is preliminary data.</text>
</comment>
<protein>
    <submittedName>
        <fullName evidence="1">Uncharacterized protein</fullName>
    </submittedName>
</protein>
<dbReference type="EMBL" id="BMAW01043119">
    <property type="protein sequence ID" value="GFS37644.1"/>
    <property type="molecule type" value="Genomic_DNA"/>
</dbReference>
<proteinExistence type="predicted"/>
<keyword evidence="2" id="KW-1185">Reference proteome</keyword>